<sequence length="221" mass="25072">MDIPHTKSKQRYSPCGLCGCAVFSITFCGIILIWWTYLIGSGSGHWNYSSQGKSPIPPLPLIKEPVVFNLDRGWSGSDAESHKMWENEHLNAVSHSFALSNPREYGFKKGIPTGGGAELFIVSMHHQLHCLASIRMAYFNLTDNHQHRRDGSHPDKRPPGLLHVDYCFDYLRQAIQCSADSTVEWAREEKNGKRKEIDGWGVPHYGCKDVRVLEEFIAQHH</sequence>
<dbReference type="PANTHER" id="PTHR33365">
    <property type="entry name" value="YALI0B05434P"/>
    <property type="match status" value="1"/>
</dbReference>
<dbReference type="OrthoDB" id="3687641at2759"/>
<keyword evidence="4" id="KW-0812">Transmembrane</keyword>
<dbReference type="PANTHER" id="PTHR33365:SF11">
    <property type="entry name" value="TAT PATHWAY SIGNAL SEQUENCE"/>
    <property type="match status" value="1"/>
</dbReference>
<accession>A0A1B7P665</accession>
<evidence type="ECO:0000256" key="4">
    <source>
        <dbReference type="SAM" id="Phobius"/>
    </source>
</evidence>
<reference evidence="5 6" key="1">
    <citation type="submission" date="2015-07" db="EMBL/GenBank/DDBJ databases">
        <title>Emmonsia species relationships and genome sequence.</title>
        <authorList>
            <person name="Cuomo C.A."/>
            <person name="Schwartz I.S."/>
            <person name="Kenyon C."/>
            <person name="de Hoog G.S."/>
            <person name="Govender N.P."/>
            <person name="Botha A."/>
            <person name="Moreno L."/>
            <person name="de Vries M."/>
            <person name="Munoz J.F."/>
            <person name="Stielow J.B."/>
        </authorList>
    </citation>
    <scope>NUCLEOTIDE SEQUENCE [LARGE SCALE GENOMIC DNA]</scope>
    <source>
        <strain evidence="5 6">CBS 136260</strain>
    </source>
</reference>
<evidence type="ECO:0000313" key="6">
    <source>
        <dbReference type="Proteomes" id="UP000091918"/>
    </source>
</evidence>
<keyword evidence="2" id="KW-0560">Oxidoreductase</keyword>
<name>A0A1B7P665_9EURO</name>
<evidence type="ECO:0000256" key="2">
    <source>
        <dbReference type="ARBA" id="ARBA00023002"/>
    </source>
</evidence>
<organism evidence="5 6">
    <name type="scientific">Emergomyces africanus</name>
    <dbReference type="NCBI Taxonomy" id="1955775"/>
    <lineage>
        <taxon>Eukaryota</taxon>
        <taxon>Fungi</taxon>
        <taxon>Dikarya</taxon>
        <taxon>Ascomycota</taxon>
        <taxon>Pezizomycotina</taxon>
        <taxon>Eurotiomycetes</taxon>
        <taxon>Eurotiomycetidae</taxon>
        <taxon>Onygenales</taxon>
        <taxon>Ajellomycetaceae</taxon>
        <taxon>Emergomyces</taxon>
    </lineage>
</organism>
<keyword evidence="6" id="KW-1185">Reference proteome</keyword>
<dbReference type="Proteomes" id="UP000091918">
    <property type="component" value="Unassembled WGS sequence"/>
</dbReference>
<proteinExistence type="inferred from homology"/>
<evidence type="ECO:0000256" key="3">
    <source>
        <dbReference type="ARBA" id="ARBA00035112"/>
    </source>
</evidence>
<comment type="caution">
    <text evidence="5">The sequence shown here is derived from an EMBL/GenBank/DDBJ whole genome shotgun (WGS) entry which is preliminary data.</text>
</comment>
<dbReference type="GO" id="GO:0043386">
    <property type="term" value="P:mycotoxin biosynthetic process"/>
    <property type="evidence" value="ECO:0007669"/>
    <property type="project" value="InterPro"/>
</dbReference>
<dbReference type="AlphaFoldDB" id="A0A1B7P665"/>
<dbReference type="GO" id="GO:0016491">
    <property type="term" value="F:oxidoreductase activity"/>
    <property type="evidence" value="ECO:0007669"/>
    <property type="project" value="UniProtKB-KW"/>
</dbReference>
<dbReference type="InterPro" id="IPR021765">
    <property type="entry name" value="UstYa-like"/>
</dbReference>
<dbReference type="Pfam" id="PF11807">
    <property type="entry name" value="UstYa"/>
    <property type="match status" value="1"/>
</dbReference>
<gene>
    <name evidence="5" type="ORF">ACJ72_01150</name>
</gene>
<dbReference type="STRING" id="1658172.A0A1B7P665"/>
<keyword evidence="4" id="KW-0472">Membrane</keyword>
<feature type="transmembrane region" description="Helical" evidence="4">
    <location>
        <begin position="12"/>
        <end position="37"/>
    </location>
</feature>
<evidence type="ECO:0000256" key="1">
    <source>
        <dbReference type="ARBA" id="ARBA00004685"/>
    </source>
</evidence>
<evidence type="ECO:0000313" key="5">
    <source>
        <dbReference type="EMBL" id="OAX84479.1"/>
    </source>
</evidence>
<keyword evidence="4" id="KW-1133">Transmembrane helix</keyword>
<protein>
    <submittedName>
        <fullName evidence="5">Uncharacterized protein</fullName>
    </submittedName>
</protein>
<comment type="similarity">
    <text evidence="3">Belongs to the ustYa family.</text>
</comment>
<dbReference type="EMBL" id="LGUA01000073">
    <property type="protein sequence ID" value="OAX84479.1"/>
    <property type="molecule type" value="Genomic_DNA"/>
</dbReference>
<comment type="pathway">
    <text evidence="1">Mycotoxin biosynthesis.</text>
</comment>